<accession>A0A427TPN9</accession>
<comment type="caution">
    <text evidence="1">The sequence shown here is derived from an EMBL/GenBank/DDBJ whole genome shotgun (WGS) entry which is preliminary data.</text>
</comment>
<protein>
    <recommendedName>
        <fullName evidence="3">ATP-binding protein</fullName>
    </recommendedName>
</protein>
<keyword evidence="2" id="KW-1185">Reference proteome</keyword>
<proteinExistence type="predicted"/>
<sequence>MRHVVLIAGPPCGGKSTLAGQLAQARPGIVLDRDVIARGLGSARGWLHEAGLTERAEQIMVGEMARIGAADDVVAYVVRSVPTPGARAELAHRLRAELVYVVDPGMGECLRRATADGRPGGTHAGVREWYRRYGPSGVDRRPEAPRLSTSRRW</sequence>
<dbReference type="OrthoDB" id="4208381at2"/>
<dbReference type="SUPFAM" id="SSF52540">
    <property type="entry name" value="P-loop containing nucleoside triphosphate hydrolases"/>
    <property type="match status" value="1"/>
</dbReference>
<organism evidence="1 2">
    <name type="scientific">Amycolatopsis eburnea</name>
    <dbReference type="NCBI Taxonomy" id="2267691"/>
    <lineage>
        <taxon>Bacteria</taxon>
        <taxon>Bacillati</taxon>
        <taxon>Actinomycetota</taxon>
        <taxon>Actinomycetes</taxon>
        <taxon>Pseudonocardiales</taxon>
        <taxon>Pseudonocardiaceae</taxon>
        <taxon>Amycolatopsis</taxon>
    </lineage>
</organism>
<dbReference type="EMBL" id="RSEC01000006">
    <property type="protein sequence ID" value="RSD26360.1"/>
    <property type="molecule type" value="Genomic_DNA"/>
</dbReference>
<evidence type="ECO:0008006" key="3">
    <source>
        <dbReference type="Google" id="ProtNLM"/>
    </source>
</evidence>
<dbReference type="InterPro" id="IPR027417">
    <property type="entry name" value="P-loop_NTPase"/>
</dbReference>
<dbReference type="Proteomes" id="UP000267081">
    <property type="component" value="Unassembled WGS sequence"/>
</dbReference>
<dbReference type="Gene3D" id="3.40.50.300">
    <property type="entry name" value="P-loop containing nucleotide triphosphate hydrolases"/>
    <property type="match status" value="1"/>
</dbReference>
<gene>
    <name evidence="1" type="ORF">EIY87_00415</name>
</gene>
<evidence type="ECO:0000313" key="1">
    <source>
        <dbReference type="EMBL" id="RSD26360.1"/>
    </source>
</evidence>
<dbReference type="RefSeq" id="WP_125305617.1">
    <property type="nucleotide sequence ID" value="NZ_RSEC01000006.1"/>
</dbReference>
<evidence type="ECO:0000313" key="2">
    <source>
        <dbReference type="Proteomes" id="UP000267081"/>
    </source>
</evidence>
<name>A0A427TPN9_9PSEU</name>
<reference evidence="1 2" key="1">
    <citation type="submission" date="2018-12" db="EMBL/GenBank/DDBJ databases">
        <title>Amycolatopsis eburnea sp. nov. actinomycete associate with arbuscular mycorrhiza fungal spore.</title>
        <authorList>
            <person name="Lumyong S."/>
            <person name="Chaiya L."/>
        </authorList>
    </citation>
    <scope>NUCLEOTIDE SEQUENCE [LARGE SCALE GENOMIC DNA]</scope>
    <source>
        <strain evidence="1 2">GLM-1</strain>
    </source>
</reference>
<dbReference type="AlphaFoldDB" id="A0A427TPN9"/>